<accession>A0A6B9J9Y3</accession>
<dbReference type="Proteomes" id="UP000433183">
    <property type="component" value="Segment"/>
</dbReference>
<organism evidence="1 2">
    <name type="scientific">Erwinia phage Hena1</name>
    <dbReference type="NCBI Taxonomy" id="2678601"/>
    <lineage>
        <taxon>Viruses</taxon>
        <taxon>Duplodnaviria</taxon>
        <taxon>Heunggongvirae</taxon>
        <taxon>Uroviricota</taxon>
        <taxon>Caudoviricetes</taxon>
        <taxon>Vequintavirinae</taxon>
        <taxon>Henunavirus</taxon>
        <taxon>Henunavirus hena1</taxon>
    </lineage>
</organism>
<evidence type="ECO:0000313" key="1">
    <source>
        <dbReference type="EMBL" id="QGZ16339.1"/>
    </source>
</evidence>
<sequence>MLNEAIKQSIITTSEEVKSNYGIDLMDDTVRQNALFFWGDVYLNERVCKNADPHQMYADLLGISRQGAKTVCYLVHYLSDSLASKIFTENNQNKD</sequence>
<name>A0A6B9J9Y3_9CAUD</name>
<gene>
    <name evidence="1" type="ORF">Hena1_01890</name>
</gene>
<proteinExistence type="predicted"/>
<protein>
    <submittedName>
        <fullName evidence="1">Uncharacterized protein</fullName>
    </submittedName>
</protein>
<evidence type="ECO:0000313" key="2">
    <source>
        <dbReference type="Proteomes" id="UP000433183"/>
    </source>
</evidence>
<keyword evidence="2" id="KW-1185">Reference proteome</keyword>
<dbReference type="EMBL" id="MN732867">
    <property type="protein sequence ID" value="QGZ16339.1"/>
    <property type="molecule type" value="Genomic_DNA"/>
</dbReference>
<reference evidence="1 2" key="1">
    <citation type="submission" date="2019-11" db="EMBL/GenBank/DDBJ databases">
        <title>Characterization of a new Erwinia amylovora bacteriophage.</title>
        <authorList>
            <person name="Valentovich L.N."/>
            <person name="Akhremchuk A.E."/>
            <person name="Besarab N.V."/>
            <person name="Lagonenko A.L."/>
        </authorList>
    </citation>
    <scope>NUCLEOTIDE SEQUENCE [LARGE SCALE GENOMIC DNA]</scope>
</reference>